<dbReference type="Pfam" id="PF01042">
    <property type="entry name" value="Ribonuc_L-PSP"/>
    <property type="match status" value="1"/>
</dbReference>
<comment type="similarity">
    <text evidence="1">Belongs to the RutC family.</text>
</comment>
<dbReference type="PANTHER" id="PTHR11803:SF58">
    <property type="entry name" value="PROTEIN HMF1-RELATED"/>
    <property type="match status" value="1"/>
</dbReference>
<evidence type="ECO:0000313" key="2">
    <source>
        <dbReference type="EMBL" id="OZI51730.1"/>
    </source>
</evidence>
<dbReference type="Gene3D" id="3.30.1330.40">
    <property type="entry name" value="RutC-like"/>
    <property type="match status" value="1"/>
</dbReference>
<dbReference type="InterPro" id="IPR035959">
    <property type="entry name" value="RutC-like_sf"/>
</dbReference>
<dbReference type="CDD" id="cd00448">
    <property type="entry name" value="YjgF_YER057c_UK114_family"/>
    <property type="match status" value="1"/>
</dbReference>
<sequence length="140" mass="14980">MSNTPPAADANGIIRYGVSGGTGQGGQNMPFARAVQADGWLYVSGQVPMENGEVVEGGVVTQSHVAIRNLLAILQEAGYGPENVIRCGVWLDDPRDFAAFNKVFREYFGDHPPARACVESRLVIDAKVEVECVAYKKPGA</sequence>
<evidence type="ECO:0000313" key="3">
    <source>
        <dbReference type="Proteomes" id="UP000216913"/>
    </source>
</evidence>
<dbReference type="PANTHER" id="PTHR11803">
    <property type="entry name" value="2-IMINOBUTANOATE/2-IMINOPROPANOATE DEAMINASE RIDA"/>
    <property type="match status" value="1"/>
</dbReference>
<dbReference type="InterPro" id="IPR006175">
    <property type="entry name" value="YjgF/YER057c/UK114"/>
</dbReference>
<dbReference type="GO" id="GO:0005829">
    <property type="term" value="C:cytosol"/>
    <property type="evidence" value="ECO:0007669"/>
    <property type="project" value="TreeGrafter"/>
</dbReference>
<dbReference type="SUPFAM" id="SSF55298">
    <property type="entry name" value="YjgF-like"/>
    <property type="match status" value="1"/>
</dbReference>
<dbReference type="OrthoDB" id="9808943at2"/>
<name>A0A261TRR9_9BORD</name>
<dbReference type="AlphaFoldDB" id="A0A261TRR9"/>
<dbReference type="EMBL" id="NEVP01000006">
    <property type="protein sequence ID" value="OZI51730.1"/>
    <property type="molecule type" value="Genomic_DNA"/>
</dbReference>
<keyword evidence="3" id="KW-1185">Reference proteome</keyword>
<accession>A0A261TRR9</accession>
<dbReference type="FunFam" id="3.30.1330.40:FF:000001">
    <property type="entry name" value="L-PSP family endoribonuclease"/>
    <property type="match status" value="1"/>
</dbReference>
<dbReference type="Proteomes" id="UP000216913">
    <property type="component" value="Unassembled WGS sequence"/>
</dbReference>
<proteinExistence type="inferred from homology"/>
<gene>
    <name evidence="2" type="ORF">CAL25_09355</name>
</gene>
<protein>
    <submittedName>
        <fullName evidence="2">Reactive intermediate/imine deaminase</fullName>
    </submittedName>
</protein>
<dbReference type="RefSeq" id="WP_094799686.1">
    <property type="nucleotide sequence ID" value="NZ_NEVN01000002.1"/>
</dbReference>
<reference evidence="2 3" key="1">
    <citation type="submission" date="2017-05" db="EMBL/GenBank/DDBJ databases">
        <title>Complete and WGS of Bordetella genogroups.</title>
        <authorList>
            <person name="Spilker T."/>
            <person name="LiPuma J."/>
        </authorList>
    </citation>
    <scope>NUCLEOTIDE SEQUENCE [LARGE SCALE GENOMIC DNA]</scope>
    <source>
        <strain evidence="2 3">AU10456</strain>
    </source>
</reference>
<organism evidence="2 3">
    <name type="scientific">Bordetella genomosp. 5</name>
    <dbReference type="NCBI Taxonomy" id="1395608"/>
    <lineage>
        <taxon>Bacteria</taxon>
        <taxon>Pseudomonadati</taxon>
        <taxon>Pseudomonadota</taxon>
        <taxon>Betaproteobacteria</taxon>
        <taxon>Burkholderiales</taxon>
        <taxon>Alcaligenaceae</taxon>
        <taxon>Bordetella</taxon>
    </lineage>
</organism>
<dbReference type="GO" id="GO:0019239">
    <property type="term" value="F:deaminase activity"/>
    <property type="evidence" value="ECO:0007669"/>
    <property type="project" value="TreeGrafter"/>
</dbReference>
<comment type="caution">
    <text evidence="2">The sequence shown here is derived from an EMBL/GenBank/DDBJ whole genome shotgun (WGS) entry which is preliminary data.</text>
</comment>
<evidence type="ECO:0000256" key="1">
    <source>
        <dbReference type="ARBA" id="ARBA00010552"/>
    </source>
</evidence>